<keyword evidence="3" id="KW-1185">Reference proteome</keyword>
<reference evidence="2" key="1">
    <citation type="journal article" date="2020" name="Cell">
        <title>Large-Scale Comparative Analyses of Tick Genomes Elucidate Their Genetic Diversity and Vector Capacities.</title>
        <authorList>
            <consortium name="Tick Genome and Microbiome Consortium (TIGMIC)"/>
            <person name="Jia N."/>
            <person name="Wang J."/>
            <person name="Shi W."/>
            <person name="Du L."/>
            <person name="Sun Y."/>
            <person name="Zhan W."/>
            <person name="Jiang J.F."/>
            <person name="Wang Q."/>
            <person name="Zhang B."/>
            <person name="Ji P."/>
            <person name="Bell-Sakyi L."/>
            <person name="Cui X.M."/>
            <person name="Yuan T.T."/>
            <person name="Jiang B.G."/>
            <person name="Yang W.F."/>
            <person name="Lam T.T."/>
            <person name="Chang Q.C."/>
            <person name="Ding S.J."/>
            <person name="Wang X.J."/>
            <person name="Zhu J.G."/>
            <person name="Ruan X.D."/>
            <person name="Zhao L."/>
            <person name="Wei J.T."/>
            <person name="Ye R.Z."/>
            <person name="Que T.C."/>
            <person name="Du C.H."/>
            <person name="Zhou Y.H."/>
            <person name="Cheng J.X."/>
            <person name="Dai P.F."/>
            <person name="Guo W.B."/>
            <person name="Han X.H."/>
            <person name="Huang E.J."/>
            <person name="Li L.F."/>
            <person name="Wei W."/>
            <person name="Gao Y.C."/>
            <person name="Liu J.Z."/>
            <person name="Shao H.Z."/>
            <person name="Wang X."/>
            <person name="Wang C.C."/>
            <person name="Yang T.C."/>
            <person name="Huo Q.B."/>
            <person name="Li W."/>
            <person name="Chen H.Y."/>
            <person name="Chen S.E."/>
            <person name="Zhou L.G."/>
            <person name="Ni X.B."/>
            <person name="Tian J.H."/>
            <person name="Sheng Y."/>
            <person name="Liu T."/>
            <person name="Pan Y.S."/>
            <person name="Xia L.Y."/>
            <person name="Li J."/>
            <person name="Zhao F."/>
            <person name="Cao W.C."/>
        </authorList>
    </citation>
    <scope>NUCLEOTIDE SEQUENCE</scope>
    <source>
        <strain evidence="2">Rmic-2018</strain>
    </source>
</reference>
<comment type="caution">
    <text evidence="2">The sequence shown here is derived from an EMBL/GenBank/DDBJ whole genome shotgun (WGS) entry which is preliminary data.</text>
</comment>
<sequence length="214" mass="23404">MEERLLDPDMVSRLLFRHHLRRRAQRGERQEGRCKLLRSHRQTLNETNAKKLVRRRSGCIGVWTKVGTLVLEVRRDDALQQHRVQESEEKVNTGKCLGALATGKAAEGHKSPSPSSSKSSLAPKRHAAGYSGLPGRPIPRAHPPRVATQAGLLVQRGASVQVAPAGCCGPRHPRLRARDAADRRASSAARRASAVAFGDAARHSVNSYCCLPIL</sequence>
<evidence type="ECO:0000313" key="2">
    <source>
        <dbReference type="EMBL" id="KAH8024779.1"/>
    </source>
</evidence>
<feature type="compositionally biased region" description="Low complexity" evidence="1">
    <location>
        <begin position="111"/>
        <end position="120"/>
    </location>
</feature>
<dbReference type="AlphaFoldDB" id="A0A9J6DRP6"/>
<proteinExistence type="predicted"/>
<organism evidence="2 3">
    <name type="scientific">Rhipicephalus microplus</name>
    <name type="common">Cattle tick</name>
    <name type="synonym">Boophilus microplus</name>
    <dbReference type="NCBI Taxonomy" id="6941"/>
    <lineage>
        <taxon>Eukaryota</taxon>
        <taxon>Metazoa</taxon>
        <taxon>Ecdysozoa</taxon>
        <taxon>Arthropoda</taxon>
        <taxon>Chelicerata</taxon>
        <taxon>Arachnida</taxon>
        <taxon>Acari</taxon>
        <taxon>Parasitiformes</taxon>
        <taxon>Ixodida</taxon>
        <taxon>Ixodoidea</taxon>
        <taxon>Ixodidae</taxon>
        <taxon>Rhipicephalinae</taxon>
        <taxon>Rhipicephalus</taxon>
        <taxon>Boophilus</taxon>
    </lineage>
</organism>
<evidence type="ECO:0000313" key="3">
    <source>
        <dbReference type="Proteomes" id="UP000821866"/>
    </source>
</evidence>
<reference evidence="2" key="2">
    <citation type="submission" date="2021-09" db="EMBL/GenBank/DDBJ databases">
        <authorList>
            <person name="Jia N."/>
            <person name="Wang J."/>
            <person name="Shi W."/>
            <person name="Du L."/>
            <person name="Sun Y."/>
            <person name="Zhan W."/>
            <person name="Jiang J."/>
            <person name="Wang Q."/>
            <person name="Zhang B."/>
            <person name="Ji P."/>
            <person name="Sakyi L.B."/>
            <person name="Cui X."/>
            <person name="Yuan T."/>
            <person name="Jiang B."/>
            <person name="Yang W."/>
            <person name="Lam T.T.-Y."/>
            <person name="Chang Q."/>
            <person name="Ding S."/>
            <person name="Wang X."/>
            <person name="Zhu J."/>
            <person name="Ruan X."/>
            <person name="Zhao L."/>
            <person name="Wei J."/>
            <person name="Que T."/>
            <person name="Du C."/>
            <person name="Cheng J."/>
            <person name="Dai P."/>
            <person name="Han X."/>
            <person name="Huang E."/>
            <person name="Gao Y."/>
            <person name="Liu J."/>
            <person name="Shao H."/>
            <person name="Ye R."/>
            <person name="Li L."/>
            <person name="Wei W."/>
            <person name="Wang X."/>
            <person name="Wang C."/>
            <person name="Huo Q."/>
            <person name="Li W."/>
            <person name="Guo W."/>
            <person name="Chen H."/>
            <person name="Chen S."/>
            <person name="Zhou L."/>
            <person name="Zhou L."/>
            <person name="Ni X."/>
            <person name="Tian J."/>
            <person name="Zhou Y."/>
            <person name="Sheng Y."/>
            <person name="Liu T."/>
            <person name="Pan Y."/>
            <person name="Xia L."/>
            <person name="Li J."/>
            <person name="Zhao F."/>
            <person name="Cao W."/>
        </authorList>
    </citation>
    <scope>NUCLEOTIDE SEQUENCE</scope>
    <source>
        <strain evidence="2">Rmic-2018</strain>
        <tissue evidence="2">Larvae</tissue>
    </source>
</reference>
<dbReference type="Proteomes" id="UP000821866">
    <property type="component" value="Unassembled WGS sequence"/>
</dbReference>
<gene>
    <name evidence="2" type="ORF">HPB51_001193</name>
</gene>
<evidence type="ECO:0000256" key="1">
    <source>
        <dbReference type="SAM" id="MobiDB-lite"/>
    </source>
</evidence>
<feature type="region of interest" description="Disordered" evidence="1">
    <location>
        <begin position="102"/>
        <end position="143"/>
    </location>
</feature>
<accession>A0A9J6DRP6</accession>
<protein>
    <submittedName>
        <fullName evidence="2">Uncharacterized protein</fullName>
    </submittedName>
</protein>
<dbReference type="EMBL" id="JABSTU010000007">
    <property type="protein sequence ID" value="KAH8024779.1"/>
    <property type="molecule type" value="Genomic_DNA"/>
</dbReference>
<name>A0A9J6DRP6_RHIMP</name>